<dbReference type="HOGENOM" id="CLU_218221_0_0_11"/>
<name>U1RT81_9ACTO</name>
<reference evidence="1 2" key="1">
    <citation type="submission" date="2013-08" db="EMBL/GenBank/DDBJ databases">
        <authorList>
            <person name="Weinstock G."/>
            <person name="Sodergren E."/>
            <person name="Wylie T."/>
            <person name="Fulton L."/>
            <person name="Fulton R."/>
            <person name="Fronick C."/>
            <person name="O'Laughlin M."/>
            <person name="Godfrey J."/>
            <person name="Miner T."/>
            <person name="Herter B."/>
            <person name="Appelbaum E."/>
            <person name="Cordes M."/>
            <person name="Lek S."/>
            <person name="Wollam A."/>
            <person name="Pepin K.H."/>
            <person name="Palsikar V.B."/>
            <person name="Mitreva M."/>
            <person name="Wilson R.K."/>
        </authorList>
    </citation>
    <scope>NUCLEOTIDE SEQUENCE [LARGE SCALE GENOMIC DNA]</scope>
    <source>
        <strain evidence="1 2">F0542</strain>
    </source>
</reference>
<evidence type="ECO:0000313" key="1">
    <source>
        <dbReference type="EMBL" id="ERH21662.1"/>
    </source>
</evidence>
<accession>U1RT81</accession>
<protein>
    <submittedName>
        <fullName evidence="1">Uncharacterized protein</fullName>
    </submittedName>
</protein>
<dbReference type="AlphaFoldDB" id="U1RT81"/>
<organism evidence="1 2">
    <name type="scientific">Actinomyces johnsonii F0542</name>
    <dbReference type="NCBI Taxonomy" id="1321818"/>
    <lineage>
        <taxon>Bacteria</taxon>
        <taxon>Bacillati</taxon>
        <taxon>Actinomycetota</taxon>
        <taxon>Actinomycetes</taxon>
        <taxon>Actinomycetales</taxon>
        <taxon>Actinomycetaceae</taxon>
        <taxon>Actinomyces</taxon>
    </lineage>
</organism>
<sequence length="42" mass="4416">MGSSFPKQGAHNCLTSNGHLIIVCSKAAMTGRREGRVRVSSA</sequence>
<keyword evidence="2" id="KW-1185">Reference proteome</keyword>
<gene>
    <name evidence="1" type="ORF">HMPREF1979_03048</name>
</gene>
<dbReference type="Proteomes" id="UP000016536">
    <property type="component" value="Unassembled WGS sequence"/>
</dbReference>
<proteinExistence type="predicted"/>
<evidence type="ECO:0000313" key="2">
    <source>
        <dbReference type="Proteomes" id="UP000016536"/>
    </source>
</evidence>
<comment type="caution">
    <text evidence="1">The sequence shown here is derived from an EMBL/GenBank/DDBJ whole genome shotgun (WGS) entry which is preliminary data.</text>
</comment>
<dbReference type="EMBL" id="AWSE01000249">
    <property type="protein sequence ID" value="ERH21662.1"/>
    <property type="molecule type" value="Genomic_DNA"/>
</dbReference>